<feature type="transmembrane region" description="Helical" evidence="2">
    <location>
        <begin position="36"/>
        <end position="53"/>
    </location>
</feature>
<sequence length="135" mass="14663">MEKKKGKSGAGAALVLLAAVVKLVQDSGRSDFSISLLYLLAIAVIAYGAYWLFKRFGNRPGDKLAGPAGRFPEQRSVSGSSRPRRTAEPERTRPAASPPPDGAARSAEQWKSLYDGGLITKEEYREKLGRISRRG</sequence>
<keyword evidence="2" id="KW-1133">Transmembrane helix</keyword>
<evidence type="ECO:0000256" key="2">
    <source>
        <dbReference type="SAM" id="Phobius"/>
    </source>
</evidence>
<dbReference type="RefSeq" id="WP_187035628.1">
    <property type="nucleotide sequence ID" value="NZ_CP060286.1"/>
</dbReference>
<organism evidence="3 4">
    <name type="scientific">Caproicibacter fermentans</name>
    <dbReference type="NCBI Taxonomy" id="2576756"/>
    <lineage>
        <taxon>Bacteria</taxon>
        <taxon>Bacillati</taxon>
        <taxon>Bacillota</taxon>
        <taxon>Clostridia</taxon>
        <taxon>Eubacteriales</taxon>
        <taxon>Acutalibacteraceae</taxon>
        <taxon>Caproicibacter</taxon>
    </lineage>
</organism>
<dbReference type="AlphaFoldDB" id="A0A7G8T9X1"/>
<dbReference type="Proteomes" id="UP000515909">
    <property type="component" value="Chromosome"/>
</dbReference>
<accession>A0A7G8T9X1</accession>
<keyword evidence="2" id="KW-0472">Membrane</keyword>
<name>A0A7G8T9X1_9FIRM</name>
<reference evidence="3 4" key="1">
    <citation type="submission" date="2020-08" db="EMBL/GenBank/DDBJ databases">
        <title>The isolate Caproiciproducens sp. 7D4C2 produces n-caproate at mildly acidic conditions from hexoses: genome and rBOX comparison with related strains and chain-elongating bacteria.</title>
        <authorList>
            <person name="Esquivel-Elizondo S."/>
            <person name="Bagci C."/>
            <person name="Temovska M."/>
            <person name="Jeon B.S."/>
            <person name="Bessarab I."/>
            <person name="Williams R.B.H."/>
            <person name="Huson D.H."/>
            <person name="Angenent L.T."/>
        </authorList>
    </citation>
    <scope>NUCLEOTIDE SEQUENCE [LARGE SCALE GENOMIC DNA]</scope>
    <source>
        <strain evidence="3 4">7D4C2</strain>
    </source>
</reference>
<dbReference type="KEGG" id="cfem:HCR03_17410"/>
<proteinExistence type="predicted"/>
<feature type="region of interest" description="Disordered" evidence="1">
    <location>
        <begin position="63"/>
        <end position="107"/>
    </location>
</feature>
<protein>
    <recommendedName>
        <fullName evidence="5">SHOCT domain-containing protein</fullName>
    </recommendedName>
</protein>
<gene>
    <name evidence="3" type="ORF">HCR03_17410</name>
</gene>
<evidence type="ECO:0008006" key="5">
    <source>
        <dbReference type="Google" id="ProtNLM"/>
    </source>
</evidence>
<keyword evidence="2" id="KW-0812">Transmembrane</keyword>
<evidence type="ECO:0000313" key="4">
    <source>
        <dbReference type="Proteomes" id="UP000515909"/>
    </source>
</evidence>
<evidence type="ECO:0000256" key="1">
    <source>
        <dbReference type="SAM" id="MobiDB-lite"/>
    </source>
</evidence>
<dbReference type="EMBL" id="CP060286">
    <property type="protein sequence ID" value="QNK40412.1"/>
    <property type="molecule type" value="Genomic_DNA"/>
</dbReference>
<evidence type="ECO:0000313" key="3">
    <source>
        <dbReference type="EMBL" id="QNK40412.1"/>
    </source>
</evidence>